<dbReference type="Pfam" id="PF16448">
    <property type="entry name" value="LapD_MoxY_N"/>
    <property type="match status" value="1"/>
</dbReference>
<dbReference type="InterPro" id="IPR029787">
    <property type="entry name" value="Nucleotide_cyclase"/>
</dbReference>
<dbReference type="Gene3D" id="3.30.110.200">
    <property type="match status" value="1"/>
</dbReference>
<dbReference type="Pfam" id="PF00990">
    <property type="entry name" value="GGDEF"/>
    <property type="match status" value="1"/>
</dbReference>
<organism evidence="5 6">
    <name type="scientific">Brenneria salicis ATCC 15712 = DSM 30166</name>
    <dbReference type="NCBI Taxonomy" id="714314"/>
    <lineage>
        <taxon>Bacteria</taxon>
        <taxon>Pseudomonadati</taxon>
        <taxon>Pseudomonadota</taxon>
        <taxon>Gammaproteobacteria</taxon>
        <taxon>Enterobacterales</taxon>
        <taxon>Pectobacteriaceae</taxon>
        <taxon>Brenneria</taxon>
    </lineage>
</organism>
<evidence type="ECO:0000313" key="6">
    <source>
        <dbReference type="Proteomes" id="UP000253046"/>
    </source>
</evidence>
<feature type="transmembrane region" description="Helical" evidence="1">
    <location>
        <begin position="7"/>
        <end position="27"/>
    </location>
</feature>
<feature type="domain" description="HAMP" evidence="3">
    <location>
        <begin position="171"/>
        <end position="223"/>
    </location>
</feature>
<dbReference type="CDD" id="cd01949">
    <property type="entry name" value="GGDEF"/>
    <property type="match status" value="1"/>
</dbReference>
<dbReference type="Proteomes" id="UP000253046">
    <property type="component" value="Unassembled WGS sequence"/>
</dbReference>
<dbReference type="SUPFAM" id="SSF55073">
    <property type="entry name" value="Nucleotide cyclase"/>
    <property type="match status" value="1"/>
</dbReference>
<dbReference type="GO" id="GO:0016020">
    <property type="term" value="C:membrane"/>
    <property type="evidence" value="ECO:0007669"/>
    <property type="project" value="InterPro"/>
</dbReference>
<protein>
    <submittedName>
        <fullName evidence="5">Diguanylate cyclase/phosphodiesterase</fullName>
    </submittedName>
</protein>
<dbReference type="GO" id="GO:0007165">
    <property type="term" value="P:signal transduction"/>
    <property type="evidence" value="ECO:0007669"/>
    <property type="project" value="InterPro"/>
</dbReference>
<dbReference type="PANTHER" id="PTHR33121:SF23">
    <property type="entry name" value="CYCLIC DI-GMP PHOSPHODIESTERASE PDEB"/>
    <property type="match status" value="1"/>
</dbReference>
<reference evidence="5 6" key="1">
    <citation type="submission" date="2018-06" db="EMBL/GenBank/DDBJ databases">
        <title>Genomic Encyclopedia of Type Strains, Phase IV (KMG-IV): sequencing the most valuable type-strain genomes for metagenomic binning, comparative biology and taxonomic classification.</title>
        <authorList>
            <person name="Goeker M."/>
        </authorList>
    </citation>
    <scope>NUCLEOTIDE SEQUENCE [LARGE SCALE GENOMIC DNA]</scope>
    <source>
        <strain evidence="5 6">DSM 30166</strain>
    </source>
</reference>
<dbReference type="Gene3D" id="3.20.20.450">
    <property type="entry name" value="EAL domain"/>
    <property type="match status" value="1"/>
</dbReference>
<dbReference type="InterPro" id="IPR001633">
    <property type="entry name" value="EAL_dom"/>
</dbReference>
<dbReference type="NCBIfam" id="TIGR00254">
    <property type="entry name" value="GGDEF"/>
    <property type="match status" value="1"/>
</dbReference>
<dbReference type="AlphaFoldDB" id="A0A366I4F1"/>
<feature type="domain" description="GGDEF" evidence="4">
    <location>
        <begin position="264"/>
        <end position="399"/>
    </location>
</feature>
<feature type="transmembrane region" description="Helical" evidence="1">
    <location>
        <begin position="152"/>
        <end position="170"/>
    </location>
</feature>
<evidence type="ECO:0000259" key="2">
    <source>
        <dbReference type="PROSITE" id="PS50883"/>
    </source>
</evidence>
<evidence type="ECO:0000259" key="4">
    <source>
        <dbReference type="PROSITE" id="PS50887"/>
    </source>
</evidence>
<dbReference type="SUPFAM" id="SSF141868">
    <property type="entry name" value="EAL domain-like"/>
    <property type="match status" value="1"/>
</dbReference>
<dbReference type="OrthoDB" id="5894408at2"/>
<dbReference type="SMART" id="SM00267">
    <property type="entry name" value="GGDEF"/>
    <property type="match status" value="1"/>
</dbReference>
<dbReference type="PROSITE" id="PS50885">
    <property type="entry name" value="HAMP"/>
    <property type="match status" value="1"/>
</dbReference>
<keyword evidence="1" id="KW-0812">Transmembrane</keyword>
<evidence type="ECO:0000313" key="5">
    <source>
        <dbReference type="EMBL" id="RBP61562.1"/>
    </source>
</evidence>
<dbReference type="Gene3D" id="6.20.270.20">
    <property type="entry name" value="LapD/MoxY periplasmic domain"/>
    <property type="match status" value="1"/>
</dbReference>
<accession>A0A366I4F1</accession>
<dbReference type="Pfam" id="PF00563">
    <property type="entry name" value="EAL"/>
    <property type="match status" value="1"/>
</dbReference>
<dbReference type="InterPro" id="IPR003660">
    <property type="entry name" value="HAMP_dom"/>
</dbReference>
<dbReference type="InterPro" id="IPR050706">
    <property type="entry name" value="Cyclic-di-GMP_PDE-like"/>
</dbReference>
<proteinExistence type="predicted"/>
<dbReference type="InterPro" id="IPR042461">
    <property type="entry name" value="LapD_MoxY_peri_C"/>
</dbReference>
<dbReference type="RefSeq" id="WP_113867236.1">
    <property type="nucleotide sequence ID" value="NZ_AGJP01000001.1"/>
</dbReference>
<comment type="caution">
    <text evidence="5">The sequence shown here is derived from an EMBL/GenBank/DDBJ whole genome shotgun (WGS) entry which is preliminary data.</text>
</comment>
<dbReference type="CDD" id="cd01948">
    <property type="entry name" value="EAL"/>
    <property type="match status" value="1"/>
</dbReference>
<dbReference type="EMBL" id="QNRY01000022">
    <property type="protein sequence ID" value="RBP61562.1"/>
    <property type="molecule type" value="Genomic_DNA"/>
</dbReference>
<dbReference type="SMART" id="SM00052">
    <property type="entry name" value="EAL"/>
    <property type="match status" value="1"/>
</dbReference>
<evidence type="ECO:0000259" key="3">
    <source>
        <dbReference type="PROSITE" id="PS50885"/>
    </source>
</evidence>
<sequence>MSLYKQLLIAICLFVLIIFSGSFFVSLENSREHSNNQLQSHAQDAATALGLSLTPNIDDPAMVELMVSSIFDSGYFSSIRIRDLKTGKITLTRQSSPEIPNVPAWFVRLVNLQPGVGEAIIMRGWEQAAKVEVASHPMFAVTRLWKSSSATLLWLLGCGSLGVLIGAVLLRRQLRPLDYIVEQSLAITRREFLNQPNLPNTPEFRRVAQAMNLMVSQLKTLFEEEAERSECLRQDAYQDPQTGLANRRAFDMQFNDKLEDEETAPGFLIMIRIQDLAGMNQRLGGQRTDALLTSIGQIMRHIQKQHSEAESILARIRGGEFAMLCPGLVDKEAYALVGDLSRNIETLNHTGETDVSPVARFAIVPFRAGDSASSLLVQGDQALTRAESNSDTTISDESHLAPAQMETDRHRWFNRLDPILQQGRLQLFLQPVVDCLEPERVLHHKVLARIEDEQGNSIAAGRFLPWVQRFGWHTRLDQIMLQQVLAYLRQYPGNLALSLSGNTVLDLPLMAQLLAPLKHQPALAKRLILELDENHLPDTAQLEALIKLLNEHGCTLGLQHFGGRFNMIGNLSQWGLAYLKVDGSYIRNIDQEADKKMFIEALYRATNSIALPLIAERVETIGELNVLQEMGLQGAMGRLLGEPVPAADITAPRVSQP</sequence>
<dbReference type="SMART" id="SM00304">
    <property type="entry name" value="HAMP"/>
    <property type="match status" value="1"/>
</dbReference>
<dbReference type="InterPro" id="IPR032244">
    <property type="entry name" value="LapD_MoxY_N"/>
</dbReference>
<dbReference type="InterPro" id="IPR000160">
    <property type="entry name" value="GGDEF_dom"/>
</dbReference>
<feature type="domain" description="EAL" evidence="2">
    <location>
        <begin position="409"/>
        <end position="657"/>
    </location>
</feature>
<dbReference type="PROSITE" id="PS50887">
    <property type="entry name" value="GGDEF"/>
    <property type="match status" value="1"/>
</dbReference>
<dbReference type="GO" id="GO:0071111">
    <property type="term" value="F:cyclic-guanylate-specific phosphodiesterase activity"/>
    <property type="evidence" value="ECO:0007669"/>
    <property type="project" value="InterPro"/>
</dbReference>
<name>A0A366I4F1_9GAMM</name>
<dbReference type="PROSITE" id="PS50883">
    <property type="entry name" value="EAL"/>
    <property type="match status" value="1"/>
</dbReference>
<dbReference type="Gene3D" id="3.30.70.270">
    <property type="match status" value="1"/>
</dbReference>
<keyword evidence="1" id="KW-1133">Transmembrane helix</keyword>
<dbReference type="NCBIfam" id="NF045673">
    <property type="entry name" value="c-di-GMPRcptLapD"/>
    <property type="match status" value="1"/>
</dbReference>
<dbReference type="PANTHER" id="PTHR33121">
    <property type="entry name" value="CYCLIC DI-GMP PHOSPHODIESTERASE PDEF"/>
    <property type="match status" value="1"/>
</dbReference>
<evidence type="ECO:0000256" key="1">
    <source>
        <dbReference type="SAM" id="Phobius"/>
    </source>
</evidence>
<keyword evidence="1" id="KW-0472">Membrane</keyword>
<dbReference type="InterPro" id="IPR035919">
    <property type="entry name" value="EAL_sf"/>
</dbReference>
<dbReference type="InterPro" id="IPR043128">
    <property type="entry name" value="Rev_trsase/Diguanyl_cyclase"/>
</dbReference>
<keyword evidence="6" id="KW-1185">Reference proteome</keyword>
<gene>
    <name evidence="5" type="ORF">DES54_12246</name>
</gene>